<name>A0ABV5LPR4_9ACTN</name>
<proteinExistence type="inferred from homology"/>
<dbReference type="InterPro" id="IPR012674">
    <property type="entry name" value="Calycin"/>
</dbReference>
<evidence type="ECO:0000259" key="2">
    <source>
        <dbReference type="Pfam" id="PF08768"/>
    </source>
</evidence>
<dbReference type="InterPro" id="IPR014878">
    <property type="entry name" value="THAP4-like_heme-bd"/>
</dbReference>
<dbReference type="Pfam" id="PF08768">
    <property type="entry name" value="THAP4_heme-bd"/>
    <property type="match status" value="1"/>
</dbReference>
<comment type="similarity">
    <text evidence="1">Belongs to the nitrobindin family.</text>
</comment>
<dbReference type="PANTHER" id="PTHR15854">
    <property type="entry name" value="THAP4 PROTEIN"/>
    <property type="match status" value="1"/>
</dbReference>
<dbReference type="InterPro" id="IPR022939">
    <property type="entry name" value="Nb(III)_bact/plant"/>
</dbReference>
<dbReference type="EMBL" id="JBHMDM010000001">
    <property type="protein sequence ID" value="MFB9376021.1"/>
    <property type="molecule type" value="Genomic_DNA"/>
</dbReference>
<organism evidence="3 4">
    <name type="scientific">Kineococcus gynurae</name>
    <dbReference type="NCBI Taxonomy" id="452979"/>
    <lineage>
        <taxon>Bacteria</taxon>
        <taxon>Bacillati</taxon>
        <taxon>Actinomycetota</taxon>
        <taxon>Actinomycetes</taxon>
        <taxon>Kineosporiales</taxon>
        <taxon>Kineosporiaceae</taxon>
        <taxon>Kineococcus</taxon>
    </lineage>
</organism>
<comment type="caution">
    <text evidence="1">Lacks the conserved His residue that binds heme iron in the nitrobindin family.</text>
</comment>
<protein>
    <recommendedName>
        <fullName evidence="1">Ferric nitrobindin-like protein</fullName>
    </recommendedName>
</protein>
<comment type="caution">
    <text evidence="3">The sequence shown here is derived from an EMBL/GenBank/DDBJ whole genome shotgun (WGS) entry which is preliminary data.</text>
</comment>
<gene>
    <name evidence="3" type="ORF">ACFFVI_03470</name>
</gene>
<dbReference type="SUPFAM" id="SSF50814">
    <property type="entry name" value="Lipocalins"/>
    <property type="match status" value="1"/>
</dbReference>
<keyword evidence="4" id="KW-1185">Reference proteome</keyword>
<feature type="short sequence motif" description="GXWXGXG" evidence="1">
    <location>
        <begin position="21"/>
        <end position="27"/>
    </location>
</feature>
<evidence type="ECO:0000313" key="4">
    <source>
        <dbReference type="Proteomes" id="UP001589748"/>
    </source>
</evidence>
<dbReference type="InterPro" id="IPR045165">
    <property type="entry name" value="Nitrobindin"/>
</dbReference>
<accession>A0ABV5LPR4</accession>
<dbReference type="RefSeq" id="WP_380139515.1">
    <property type="nucleotide sequence ID" value="NZ_JBHLUI010000012.1"/>
</dbReference>
<dbReference type="CDD" id="cd07828">
    <property type="entry name" value="lipocalin_heme-bd-THAP4-like"/>
    <property type="match status" value="1"/>
</dbReference>
<dbReference type="Gene3D" id="2.40.128.20">
    <property type="match status" value="1"/>
</dbReference>
<reference evidence="3 4" key="1">
    <citation type="submission" date="2024-09" db="EMBL/GenBank/DDBJ databases">
        <authorList>
            <person name="Sun Q."/>
            <person name="Mori K."/>
        </authorList>
    </citation>
    <scope>NUCLEOTIDE SEQUENCE [LARGE SCALE GENOMIC DNA]</scope>
    <source>
        <strain evidence="3 4">TISTR 1856</strain>
    </source>
</reference>
<feature type="domain" description="THAP4-like heme-binding" evidence="2">
    <location>
        <begin position="12"/>
        <end position="175"/>
    </location>
</feature>
<comment type="caution">
    <text evidence="1">Lacks conserved residue(s) required for the propagation of feature annotation.</text>
</comment>
<dbReference type="PANTHER" id="PTHR15854:SF4">
    <property type="entry name" value="PEROXYNITRITE ISOMERASE THAP4"/>
    <property type="match status" value="1"/>
</dbReference>
<evidence type="ECO:0000256" key="1">
    <source>
        <dbReference type="HAMAP-Rule" id="MF_01297"/>
    </source>
</evidence>
<dbReference type="HAMAP" id="MF_01297">
    <property type="entry name" value="nitrobindin"/>
    <property type="match status" value="1"/>
</dbReference>
<evidence type="ECO:0000313" key="3">
    <source>
        <dbReference type="EMBL" id="MFB9376021.1"/>
    </source>
</evidence>
<dbReference type="Proteomes" id="UP001589748">
    <property type="component" value="Unassembled WGS sequence"/>
</dbReference>
<sequence>MPIPLSTDTPTDLVPLAWLIGRWEGAGVLGHPGRGEEDTRFGQEVEFRHDGRGFLHYSATSWALDGSGATTHPLDVETGYWRPVGLGPAEGDGPRPVELEVLLSHPTGVVEVLVGRAVGPRIDLSTDVVARTSTAHEYTAAQRMYGLVEGDLLWALDVAADGHPMRSYASARLKRVP</sequence>